<dbReference type="GO" id="GO:0043190">
    <property type="term" value="C:ATP-binding cassette (ABC) transporter complex"/>
    <property type="evidence" value="ECO:0007669"/>
    <property type="project" value="TreeGrafter"/>
</dbReference>
<dbReference type="HOGENOM" id="CLU_028799_3_0_12"/>
<dbReference type="PATRIC" id="fig|1125699.3.peg.1251"/>
<dbReference type="Pfam" id="PF03739">
    <property type="entry name" value="LptF_LptG"/>
    <property type="match status" value="1"/>
</dbReference>
<organism evidence="7 8">
    <name type="scientific">Treponema maltophilum ATCC 51939</name>
    <dbReference type="NCBI Taxonomy" id="1125699"/>
    <lineage>
        <taxon>Bacteria</taxon>
        <taxon>Pseudomonadati</taxon>
        <taxon>Spirochaetota</taxon>
        <taxon>Spirochaetia</taxon>
        <taxon>Spirochaetales</taxon>
        <taxon>Treponemataceae</taxon>
        <taxon>Treponema</taxon>
    </lineage>
</organism>
<keyword evidence="4 6" id="KW-1133">Transmembrane helix</keyword>
<keyword evidence="8" id="KW-1185">Reference proteome</keyword>
<dbReference type="InterPro" id="IPR005495">
    <property type="entry name" value="LptG/LptF_permease"/>
</dbReference>
<dbReference type="Proteomes" id="UP000014541">
    <property type="component" value="Unassembled WGS sequence"/>
</dbReference>
<keyword evidence="2" id="KW-1003">Cell membrane</keyword>
<evidence type="ECO:0000256" key="2">
    <source>
        <dbReference type="ARBA" id="ARBA00022475"/>
    </source>
</evidence>
<evidence type="ECO:0000313" key="8">
    <source>
        <dbReference type="Proteomes" id="UP000014541"/>
    </source>
</evidence>
<dbReference type="PANTHER" id="PTHR33529">
    <property type="entry name" value="SLR0882 PROTEIN-RELATED"/>
    <property type="match status" value="1"/>
</dbReference>
<feature type="transmembrane region" description="Helical" evidence="6">
    <location>
        <begin position="294"/>
        <end position="315"/>
    </location>
</feature>
<keyword evidence="3 6" id="KW-0812">Transmembrane</keyword>
<evidence type="ECO:0000313" key="7">
    <source>
        <dbReference type="EMBL" id="EPF30906.1"/>
    </source>
</evidence>
<feature type="transmembrane region" description="Helical" evidence="6">
    <location>
        <begin position="322"/>
        <end position="341"/>
    </location>
</feature>
<accession>S3K1W4</accession>
<dbReference type="eggNOG" id="COG0795">
    <property type="taxonomic scope" value="Bacteria"/>
</dbReference>
<dbReference type="OrthoDB" id="356563at2"/>
<evidence type="ECO:0000256" key="3">
    <source>
        <dbReference type="ARBA" id="ARBA00022692"/>
    </source>
</evidence>
<feature type="transmembrane region" description="Helical" evidence="6">
    <location>
        <begin position="61"/>
        <end position="85"/>
    </location>
</feature>
<proteinExistence type="predicted"/>
<keyword evidence="5 6" id="KW-0472">Membrane</keyword>
<protein>
    <recommendedName>
        <fullName evidence="9">YjgP/YjgQ family permease</fullName>
    </recommendedName>
</protein>
<feature type="transmembrane region" description="Helical" evidence="6">
    <location>
        <begin position="353"/>
        <end position="375"/>
    </location>
</feature>
<dbReference type="EMBL" id="ATFF01000006">
    <property type="protein sequence ID" value="EPF30906.1"/>
    <property type="molecule type" value="Genomic_DNA"/>
</dbReference>
<dbReference type="GO" id="GO:0015920">
    <property type="term" value="P:lipopolysaccharide transport"/>
    <property type="evidence" value="ECO:0007669"/>
    <property type="project" value="TreeGrafter"/>
</dbReference>
<evidence type="ECO:0000256" key="6">
    <source>
        <dbReference type="SAM" id="Phobius"/>
    </source>
</evidence>
<dbReference type="AlphaFoldDB" id="S3K1W4"/>
<feature type="transmembrane region" description="Helical" evidence="6">
    <location>
        <begin position="105"/>
        <end position="125"/>
    </location>
</feature>
<evidence type="ECO:0000256" key="5">
    <source>
        <dbReference type="ARBA" id="ARBA00023136"/>
    </source>
</evidence>
<evidence type="ECO:0000256" key="4">
    <source>
        <dbReference type="ARBA" id="ARBA00022989"/>
    </source>
</evidence>
<evidence type="ECO:0000256" key="1">
    <source>
        <dbReference type="ARBA" id="ARBA00004651"/>
    </source>
</evidence>
<evidence type="ECO:0008006" key="9">
    <source>
        <dbReference type="Google" id="ProtNLM"/>
    </source>
</evidence>
<comment type="caution">
    <text evidence="7">The sequence shown here is derived from an EMBL/GenBank/DDBJ whole genome shotgun (WGS) entry which is preliminary data.</text>
</comment>
<sequence length="377" mass="42522">MRLRPWRMKAVLLRYLFRELIVYFVVAFLFFFLIFFVNHILLNAADILEKRVPVDKVALFIFYALPFVIAQSAPFATLVGFLMCIGRIVSDKEFLIMRSCGCSPFFFLLPVAVGGLLISIFSFLVNDYLLPLGTISYNKLYLSIVVSNPAVELEPHSIKRTQNSTLVIGDVSGKHVSDLLLFDTDSQGQQRVVVCSGADISPHKDEAVIMQLDMQNALVVFFNGTQRNSYDYLHSSHAVLNIFSSSFLPSFGMINPQEMTSHDLKLKLKEMDSSASGVSASTRNSYRIEYYRKFALPFGSLFFAFLAFPLAALFARRNGQTVGLIIGVIIAVLYWALMILGQQFGFRNGLNGFWAMWLPNILVAAFALVFFVRLVRE</sequence>
<gene>
    <name evidence="7" type="ORF">HMPREF9194_01232</name>
</gene>
<dbReference type="PANTHER" id="PTHR33529:SF6">
    <property type="entry name" value="YJGP_YJGQ FAMILY PERMEASE"/>
    <property type="match status" value="1"/>
</dbReference>
<dbReference type="RefSeq" id="WP_016525517.1">
    <property type="nucleotide sequence ID" value="NZ_KE332518.1"/>
</dbReference>
<comment type="subcellular location">
    <subcellularLocation>
        <location evidence="1">Cell membrane</location>
        <topology evidence="1">Multi-pass membrane protein</topology>
    </subcellularLocation>
</comment>
<feature type="transmembrane region" description="Helical" evidence="6">
    <location>
        <begin position="20"/>
        <end position="41"/>
    </location>
</feature>
<dbReference type="STRING" id="1125699.HMPREF9194_01232"/>
<reference evidence="7 8" key="1">
    <citation type="submission" date="2013-04" db="EMBL/GenBank/DDBJ databases">
        <title>The Genome Sequence of Treponema maltophilum ATCC 51939.</title>
        <authorList>
            <consortium name="The Broad Institute Genomics Platform"/>
            <person name="Earl A."/>
            <person name="Ward D."/>
            <person name="Feldgarden M."/>
            <person name="Gevers D."/>
            <person name="Leonetti C."/>
            <person name="Blanton J.M."/>
            <person name="Dewhirst F.E."/>
            <person name="Izard J."/>
            <person name="Walker B."/>
            <person name="Young S."/>
            <person name="Zeng Q."/>
            <person name="Gargeya S."/>
            <person name="Fitzgerald M."/>
            <person name="Haas B."/>
            <person name="Abouelleil A."/>
            <person name="Allen A.W."/>
            <person name="Alvarado L."/>
            <person name="Arachchi H.M."/>
            <person name="Berlin A.M."/>
            <person name="Chapman S.B."/>
            <person name="Gainer-Dewar J."/>
            <person name="Goldberg J."/>
            <person name="Griggs A."/>
            <person name="Gujja S."/>
            <person name="Hansen M."/>
            <person name="Howarth C."/>
            <person name="Imamovic A."/>
            <person name="Ireland A."/>
            <person name="Larimer J."/>
            <person name="McCowan C."/>
            <person name="Murphy C."/>
            <person name="Pearson M."/>
            <person name="Poon T.W."/>
            <person name="Priest M."/>
            <person name="Roberts A."/>
            <person name="Saif S."/>
            <person name="Shea T."/>
            <person name="Sisk P."/>
            <person name="Sykes S."/>
            <person name="Wortman J."/>
            <person name="Nusbaum C."/>
            <person name="Birren B."/>
        </authorList>
    </citation>
    <scope>NUCLEOTIDE SEQUENCE [LARGE SCALE GENOMIC DNA]</scope>
    <source>
        <strain evidence="7 8">ATCC 51939</strain>
    </source>
</reference>
<name>S3K1W4_TREMA</name>